<evidence type="ECO:0000256" key="3">
    <source>
        <dbReference type="ARBA" id="ARBA00023125"/>
    </source>
</evidence>
<evidence type="ECO:0000256" key="1">
    <source>
        <dbReference type="ARBA" id="ARBA00008857"/>
    </source>
</evidence>
<dbReference type="Pfam" id="PF20172">
    <property type="entry name" value="DUF6538"/>
    <property type="match status" value="1"/>
</dbReference>
<evidence type="ECO:0000313" key="7">
    <source>
        <dbReference type="Proteomes" id="UP000076574"/>
    </source>
</evidence>
<dbReference type="InterPro" id="IPR050090">
    <property type="entry name" value="Tyrosine_recombinase_XerCD"/>
</dbReference>
<dbReference type="CDD" id="cd01184">
    <property type="entry name" value="INT_C_like_1"/>
    <property type="match status" value="1"/>
</dbReference>
<dbReference type="PROSITE" id="PS51898">
    <property type="entry name" value="TYR_RECOMBINASE"/>
    <property type="match status" value="1"/>
</dbReference>
<dbReference type="GO" id="GO:0006310">
    <property type="term" value="P:DNA recombination"/>
    <property type="evidence" value="ECO:0007669"/>
    <property type="project" value="UniProtKB-KW"/>
</dbReference>
<accession>A0A161SPX6</accession>
<evidence type="ECO:0000256" key="4">
    <source>
        <dbReference type="ARBA" id="ARBA00023172"/>
    </source>
</evidence>
<dbReference type="Gene3D" id="1.10.443.10">
    <property type="entry name" value="Intergrase catalytic core"/>
    <property type="match status" value="1"/>
</dbReference>
<evidence type="ECO:0000256" key="2">
    <source>
        <dbReference type="ARBA" id="ARBA00022908"/>
    </source>
</evidence>
<keyword evidence="7" id="KW-1185">Reference proteome</keyword>
<keyword evidence="2" id="KW-0229">DNA integration</keyword>
<dbReference type="InterPro" id="IPR011010">
    <property type="entry name" value="DNA_brk_join_enz"/>
</dbReference>
<evidence type="ECO:0000313" key="6">
    <source>
        <dbReference type="EMBL" id="KZD22922.1"/>
    </source>
</evidence>
<dbReference type="GO" id="GO:0003677">
    <property type="term" value="F:DNA binding"/>
    <property type="evidence" value="ECO:0007669"/>
    <property type="project" value="UniProtKB-KW"/>
</dbReference>
<reference evidence="6 7" key="1">
    <citation type="submission" date="2016-03" db="EMBL/GenBank/DDBJ databases">
        <title>Microsymbionts genomes from the relict species Vavilovia formosa (Stev.) Fed.</title>
        <authorList>
            <person name="Kopat V."/>
            <person name="Chirak E."/>
            <person name="Kimeklis A."/>
            <person name="Andronov E."/>
        </authorList>
    </citation>
    <scope>NUCLEOTIDE SEQUENCE [LARGE SCALE GENOMIC DNA]</scope>
    <source>
        <strain evidence="6 7">Vaf07</strain>
    </source>
</reference>
<protein>
    <recommendedName>
        <fullName evidence="5">Tyr recombinase domain-containing protein</fullName>
    </recommendedName>
</protein>
<comment type="similarity">
    <text evidence="1">Belongs to the 'phage' integrase family.</text>
</comment>
<dbReference type="InterPro" id="IPR002104">
    <property type="entry name" value="Integrase_catalytic"/>
</dbReference>
<dbReference type="AlphaFoldDB" id="A0A161SPX6"/>
<dbReference type="InterPro" id="IPR046668">
    <property type="entry name" value="DUF6538"/>
</dbReference>
<dbReference type="InterPro" id="IPR013762">
    <property type="entry name" value="Integrase-like_cat_sf"/>
</dbReference>
<keyword evidence="3" id="KW-0238">DNA-binding</keyword>
<dbReference type="GO" id="GO:0015074">
    <property type="term" value="P:DNA integration"/>
    <property type="evidence" value="ECO:0007669"/>
    <property type="project" value="UniProtKB-KW"/>
</dbReference>
<gene>
    <name evidence="6" type="ORF">A4A58_05810</name>
</gene>
<sequence>MGVIRDRHGTFCARKTVPEKPKGLQAAVARVLENGKAAQKHLKKSLGTKDAREANIRAKPVLAEFDRIIAKAQALIAENSAPVVARTNLNDTEIARMSEYVYSKALAWDERIRFGGRDEMERLEAEQNLREEGVPREPWAIPYEDWPRRGIPLQVLRESHDELIDTQRAMRAAAAVGDTSAVQEQIDDALQAFGIRLQENSAAYTKLATACLSAYLRALDAIGKRDEGITVVTPQVPHVDRSELAESDTLRQALDGWKRHRPRPTRTVSEFTRSVEMFVQLNGNLPVVAIRKKHALNYRKALQDVPKLRKGALLLAPLPVQAEWGREHPDEPKITAATINKQLGAVQSVCVWANDNGLVSDDAQWTDPFSKMRLPEDRSERTSFDIAELQMLFDTSVFTDHDYPLGGREEASFWLPLLALFSGARQAELGGLTVANVRVDAATGIQLLYFVTERARGKRVKTDSSERVVPLHPEIIRLGFLTYVASRRSADGNKAWLFPLLAPDRGSAGVPAWSKWFGRYLRAAGVTDQAKVFHSFRHTVKDALRRGEADHEVREALIGHANDSSVSGGYGASSMLSRFGAKRLAAAIKRISYPGLDLAKVRPFVASDRKKR</sequence>
<dbReference type="PANTHER" id="PTHR30349:SF41">
    <property type="entry name" value="INTEGRASE_RECOMBINASE PROTEIN MJ0367-RELATED"/>
    <property type="match status" value="1"/>
</dbReference>
<dbReference type="Proteomes" id="UP000076574">
    <property type="component" value="Unassembled WGS sequence"/>
</dbReference>
<dbReference type="EMBL" id="LVYV01000012">
    <property type="protein sequence ID" value="KZD22922.1"/>
    <property type="molecule type" value="Genomic_DNA"/>
</dbReference>
<keyword evidence="4" id="KW-0233">DNA recombination</keyword>
<dbReference type="RefSeq" id="WP_068732805.1">
    <property type="nucleotide sequence ID" value="NZ_LVYV01000012.1"/>
</dbReference>
<name>A0A161SPX6_9BRAD</name>
<feature type="domain" description="Tyr recombinase" evidence="5">
    <location>
        <begin position="379"/>
        <end position="589"/>
    </location>
</feature>
<evidence type="ECO:0000259" key="5">
    <source>
        <dbReference type="PROSITE" id="PS51898"/>
    </source>
</evidence>
<dbReference type="Pfam" id="PF00589">
    <property type="entry name" value="Phage_integrase"/>
    <property type="match status" value="1"/>
</dbReference>
<dbReference type="SUPFAM" id="SSF56349">
    <property type="entry name" value="DNA breaking-rejoining enzymes"/>
    <property type="match status" value="1"/>
</dbReference>
<dbReference type="OrthoDB" id="9784724at2"/>
<organism evidence="6 7">
    <name type="scientific">Tardiphaga robiniae</name>
    <dbReference type="NCBI Taxonomy" id="943830"/>
    <lineage>
        <taxon>Bacteria</taxon>
        <taxon>Pseudomonadati</taxon>
        <taxon>Pseudomonadota</taxon>
        <taxon>Alphaproteobacteria</taxon>
        <taxon>Hyphomicrobiales</taxon>
        <taxon>Nitrobacteraceae</taxon>
        <taxon>Tardiphaga</taxon>
    </lineage>
</organism>
<proteinExistence type="inferred from homology"/>
<dbReference type="PANTHER" id="PTHR30349">
    <property type="entry name" value="PHAGE INTEGRASE-RELATED"/>
    <property type="match status" value="1"/>
</dbReference>
<dbReference type="STRING" id="943830.A4A58_05810"/>
<comment type="caution">
    <text evidence="6">The sequence shown here is derived from an EMBL/GenBank/DDBJ whole genome shotgun (WGS) entry which is preliminary data.</text>
</comment>